<gene>
    <name evidence="3" type="ORF">Voc01_091230</name>
</gene>
<keyword evidence="4" id="KW-1185">Reference proteome</keyword>
<sequence length="249" mass="25670">MNAPTDEHGYQQWQPPVPGPVLDPAQPQPSGFRYLWNHPVVIAGVMGLLLLMVTAISIIAIKAVGNDSGPGDNTADPRDEQTNQQANQVPPATGGATGGTPPASQPAGTPSANSAPAVNSTNAVYLNGKLKMQYYDSGIDLDTAKTSGLGTNEKYDFDVTETGLTAVNRAQAGTGAAAGAPTPAGCTAASVKWGTTAHISVLLPGATICVKTSDDRLGALTVANLDKSDDGQMRTLEVDYVIWKKQGDA</sequence>
<name>A0A8J4A316_9ACTN</name>
<dbReference type="Proteomes" id="UP000635606">
    <property type="component" value="Unassembled WGS sequence"/>
</dbReference>
<feature type="compositionally biased region" description="Low complexity" evidence="1">
    <location>
        <begin position="90"/>
        <end position="112"/>
    </location>
</feature>
<accession>A0A8J4A316</accession>
<reference evidence="3" key="1">
    <citation type="submission" date="2021-01" db="EMBL/GenBank/DDBJ databases">
        <title>Whole genome shotgun sequence of Virgisporangium ochraceum NBRC 16418.</title>
        <authorList>
            <person name="Komaki H."/>
            <person name="Tamura T."/>
        </authorList>
    </citation>
    <scope>NUCLEOTIDE SEQUENCE</scope>
    <source>
        <strain evidence="3">NBRC 16418</strain>
    </source>
</reference>
<organism evidence="3 4">
    <name type="scientific">Virgisporangium ochraceum</name>
    <dbReference type="NCBI Taxonomy" id="65505"/>
    <lineage>
        <taxon>Bacteria</taxon>
        <taxon>Bacillati</taxon>
        <taxon>Actinomycetota</taxon>
        <taxon>Actinomycetes</taxon>
        <taxon>Micromonosporales</taxon>
        <taxon>Micromonosporaceae</taxon>
        <taxon>Virgisporangium</taxon>
    </lineage>
</organism>
<comment type="caution">
    <text evidence="3">The sequence shown here is derived from an EMBL/GenBank/DDBJ whole genome shotgun (WGS) entry which is preliminary data.</text>
</comment>
<protein>
    <submittedName>
        <fullName evidence="3">Uncharacterized protein</fullName>
    </submittedName>
</protein>
<evidence type="ECO:0000313" key="3">
    <source>
        <dbReference type="EMBL" id="GIJ74206.1"/>
    </source>
</evidence>
<feature type="region of interest" description="Disordered" evidence="1">
    <location>
        <begin position="66"/>
        <end position="117"/>
    </location>
</feature>
<dbReference type="RefSeq" id="WP_203934009.1">
    <property type="nucleotide sequence ID" value="NZ_BOPH01000131.1"/>
</dbReference>
<evidence type="ECO:0000313" key="4">
    <source>
        <dbReference type="Proteomes" id="UP000635606"/>
    </source>
</evidence>
<feature type="region of interest" description="Disordered" evidence="1">
    <location>
        <begin position="1"/>
        <end position="25"/>
    </location>
</feature>
<evidence type="ECO:0000256" key="2">
    <source>
        <dbReference type="SAM" id="Phobius"/>
    </source>
</evidence>
<keyword evidence="2" id="KW-0812">Transmembrane</keyword>
<keyword evidence="2" id="KW-0472">Membrane</keyword>
<dbReference type="EMBL" id="BOPH01000131">
    <property type="protein sequence ID" value="GIJ74206.1"/>
    <property type="molecule type" value="Genomic_DNA"/>
</dbReference>
<proteinExistence type="predicted"/>
<keyword evidence="2" id="KW-1133">Transmembrane helix</keyword>
<dbReference type="AlphaFoldDB" id="A0A8J4A316"/>
<evidence type="ECO:0000256" key="1">
    <source>
        <dbReference type="SAM" id="MobiDB-lite"/>
    </source>
</evidence>
<feature type="transmembrane region" description="Helical" evidence="2">
    <location>
        <begin position="40"/>
        <end position="61"/>
    </location>
</feature>